<proteinExistence type="predicted"/>
<keyword evidence="2" id="KW-1185">Reference proteome</keyword>
<dbReference type="Proteomes" id="UP000308600">
    <property type="component" value="Unassembled WGS sequence"/>
</dbReference>
<reference evidence="1 2" key="1">
    <citation type="journal article" date="2019" name="Nat. Ecol. Evol.">
        <title>Megaphylogeny resolves global patterns of mushroom evolution.</title>
        <authorList>
            <person name="Varga T."/>
            <person name="Krizsan K."/>
            <person name="Foldi C."/>
            <person name="Dima B."/>
            <person name="Sanchez-Garcia M."/>
            <person name="Sanchez-Ramirez S."/>
            <person name="Szollosi G.J."/>
            <person name="Szarkandi J.G."/>
            <person name="Papp V."/>
            <person name="Albert L."/>
            <person name="Andreopoulos W."/>
            <person name="Angelini C."/>
            <person name="Antonin V."/>
            <person name="Barry K.W."/>
            <person name="Bougher N.L."/>
            <person name="Buchanan P."/>
            <person name="Buyck B."/>
            <person name="Bense V."/>
            <person name="Catcheside P."/>
            <person name="Chovatia M."/>
            <person name="Cooper J."/>
            <person name="Damon W."/>
            <person name="Desjardin D."/>
            <person name="Finy P."/>
            <person name="Geml J."/>
            <person name="Haridas S."/>
            <person name="Hughes K."/>
            <person name="Justo A."/>
            <person name="Karasinski D."/>
            <person name="Kautmanova I."/>
            <person name="Kiss B."/>
            <person name="Kocsube S."/>
            <person name="Kotiranta H."/>
            <person name="LaButti K.M."/>
            <person name="Lechner B.E."/>
            <person name="Liimatainen K."/>
            <person name="Lipzen A."/>
            <person name="Lukacs Z."/>
            <person name="Mihaltcheva S."/>
            <person name="Morgado L.N."/>
            <person name="Niskanen T."/>
            <person name="Noordeloos M.E."/>
            <person name="Ohm R.A."/>
            <person name="Ortiz-Santana B."/>
            <person name="Ovrebo C."/>
            <person name="Racz N."/>
            <person name="Riley R."/>
            <person name="Savchenko A."/>
            <person name="Shiryaev A."/>
            <person name="Soop K."/>
            <person name="Spirin V."/>
            <person name="Szebenyi C."/>
            <person name="Tomsovsky M."/>
            <person name="Tulloss R.E."/>
            <person name="Uehling J."/>
            <person name="Grigoriev I.V."/>
            <person name="Vagvolgyi C."/>
            <person name="Papp T."/>
            <person name="Martin F.M."/>
            <person name="Miettinen O."/>
            <person name="Hibbett D.S."/>
            <person name="Nagy L.G."/>
        </authorList>
    </citation>
    <scope>NUCLEOTIDE SEQUENCE [LARGE SCALE GENOMIC DNA]</scope>
    <source>
        <strain evidence="1 2">NL-1719</strain>
    </source>
</reference>
<accession>A0ACD3AH39</accession>
<sequence>MFNLPLSITNPSQESVRDVLEKLSTSKESSPYSTWHNLQDGRCVKHGPPSSITISEAQIIEFVRQSTSIPIPKVHMVFEHENEFHIVMDFIEGSQLFPNSLFLPSDDQEVIAAQLGDITQQIRSLPLPAQTVLGSWEGGPYRNTYFRVPWDKSILPAAPFQSVSEFHEHWVKRGSQADVDPPSLPNPNEIPIVPTHGDLSGRNILIKQGRIVAVVDWETFGWYPNFWETMIIRRNTPAVPGWLEAFERAIGPRTSLDEGYIRMLEGAFREPRDWVPDI</sequence>
<name>A0ACD3AH39_9AGAR</name>
<protein>
    <submittedName>
        <fullName evidence="1">Kinase-like protein</fullName>
    </submittedName>
</protein>
<evidence type="ECO:0000313" key="2">
    <source>
        <dbReference type="Proteomes" id="UP000308600"/>
    </source>
</evidence>
<gene>
    <name evidence="1" type="ORF">BDN72DRAFT_846121</name>
</gene>
<organism evidence="1 2">
    <name type="scientific">Pluteus cervinus</name>
    <dbReference type="NCBI Taxonomy" id="181527"/>
    <lineage>
        <taxon>Eukaryota</taxon>
        <taxon>Fungi</taxon>
        <taxon>Dikarya</taxon>
        <taxon>Basidiomycota</taxon>
        <taxon>Agaricomycotina</taxon>
        <taxon>Agaricomycetes</taxon>
        <taxon>Agaricomycetidae</taxon>
        <taxon>Agaricales</taxon>
        <taxon>Pluteineae</taxon>
        <taxon>Pluteaceae</taxon>
        <taxon>Pluteus</taxon>
    </lineage>
</organism>
<evidence type="ECO:0000313" key="1">
    <source>
        <dbReference type="EMBL" id="TFK64980.1"/>
    </source>
</evidence>
<dbReference type="EMBL" id="ML208452">
    <property type="protein sequence ID" value="TFK64980.1"/>
    <property type="molecule type" value="Genomic_DNA"/>
</dbReference>